<dbReference type="KEGG" id="tim:GMBLW1_36670"/>
<evidence type="ECO:0000313" key="2">
    <source>
        <dbReference type="EMBL" id="VIP05526.1"/>
    </source>
</evidence>
<dbReference type="EMBL" id="LR586016">
    <property type="protein sequence ID" value="VIP05526.1"/>
    <property type="molecule type" value="Genomic_DNA"/>
</dbReference>
<protein>
    <submittedName>
        <fullName evidence="2">Uncharacterized protein</fullName>
    </submittedName>
</protein>
<feature type="signal peptide" evidence="1">
    <location>
        <begin position="1"/>
        <end position="17"/>
    </location>
</feature>
<keyword evidence="3" id="KW-1185">Reference proteome</keyword>
<evidence type="ECO:0000313" key="3">
    <source>
        <dbReference type="Proteomes" id="UP000464378"/>
    </source>
</evidence>
<reference evidence="2" key="1">
    <citation type="submission" date="2019-04" db="EMBL/GenBank/DDBJ databases">
        <authorList>
            <consortium name="Science for Life Laboratories"/>
        </authorList>
    </citation>
    <scope>NUCLEOTIDE SEQUENCE</scope>
    <source>
        <strain evidence="2">MBLW1</strain>
    </source>
</reference>
<dbReference type="EMBL" id="LR593887">
    <property type="protein sequence ID" value="VTS08408.1"/>
    <property type="molecule type" value="Genomic_DNA"/>
</dbReference>
<evidence type="ECO:0000256" key="1">
    <source>
        <dbReference type="SAM" id="SignalP"/>
    </source>
</evidence>
<dbReference type="AlphaFoldDB" id="A0A6C2YVJ8"/>
<name>A0A6C2YVJ8_9BACT</name>
<feature type="chain" id="PRO_5036383949" evidence="1">
    <location>
        <begin position="18"/>
        <end position="65"/>
    </location>
</feature>
<organism evidence="2">
    <name type="scientific">Tuwongella immobilis</name>
    <dbReference type="NCBI Taxonomy" id="692036"/>
    <lineage>
        <taxon>Bacteria</taxon>
        <taxon>Pseudomonadati</taxon>
        <taxon>Planctomycetota</taxon>
        <taxon>Planctomycetia</taxon>
        <taxon>Gemmatales</taxon>
        <taxon>Gemmataceae</taxon>
        <taxon>Tuwongella</taxon>
    </lineage>
</organism>
<proteinExistence type="predicted"/>
<dbReference type="InParanoid" id="A0A6C2YVJ8"/>
<keyword evidence="1" id="KW-0732">Signal</keyword>
<gene>
    <name evidence="2" type="ORF">GMBLW1_36670</name>
</gene>
<sequence length="65" mass="6407">MKMIDLMVAVLPGPAMANCGATCGATCTCSPACSHLPKAGNDTAKPVVSSDDLDALLAAVESISA</sequence>
<dbReference type="RefSeq" id="WP_162660590.1">
    <property type="nucleotide sequence ID" value="NZ_LR593887.1"/>
</dbReference>
<dbReference type="Proteomes" id="UP000464378">
    <property type="component" value="Chromosome"/>
</dbReference>
<accession>A0A6C2YVJ8</accession>